<dbReference type="Pfam" id="PF01370">
    <property type="entry name" value="Epimerase"/>
    <property type="match status" value="1"/>
</dbReference>
<proteinExistence type="predicted"/>
<name>A0A1H0HDY8_9ACTN</name>
<dbReference type="InterPro" id="IPR001509">
    <property type="entry name" value="Epimerase_deHydtase"/>
</dbReference>
<dbReference type="AlphaFoldDB" id="A0A1H0HDY8"/>
<dbReference type="RefSeq" id="WP_093785600.1">
    <property type="nucleotide sequence ID" value="NZ_FNIE01000008.1"/>
</dbReference>
<dbReference type="PANTHER" id="PTHR14097">
    <property type="entry name" value="OXIDOREDUCTASE HTATIP2"/>
    <property type="match status" value="1"/>
</dbReference>
<dbReference type="EMBL" id="FNIE01000008">
    <property type="protein sequence ID" value="SDO17358.1"/>
    <property type="molecule type" value="Genomic_DNA"/>
</dbReference>
<reference evidence="3 4" key="1">
    <citation type="submission" date="2016-10" db="EMBL/GenBank/DDBJ databases">
        <authorList>
            <person name="de Groot N.N."/>
        </authorList>
    </citation>
    <scope>NUCLEOTIDE SEQUENCE [LARGE SCALE GENOMIC DNA]</scope>
    <source>
        <strain evidence="3 4">CGMCC 4.2022</strain>
    </source>
</reference>
<dbReference type="Proteomes" id="UP000199341">
    <property type="component" value="Unassembled WGS sequence"/>
</dbReference>
<comment type="subcellular location">
    <subcellularLocation>
        <location evidence="1">Membrane</location>
    </subcellularLocation>
</comment>
<dbReference type="SUPFAM" id="SSF51735">
    <property type="entry name" value="NAD(P)-binding Rossmann-fold domains"/>
    <property type="match status" value="1"/>
</dbReference>
<protein>
    <submittedName>
        <fullName evidence="3">NAD dependent epimerase/dehydratase family protein</fullName>
    </submittedName>
</protein>
<dbReference type="STRING" id="310781.SAMN05216259_10818"/>
<dbReference type="InterPro" id="IPR036291">
    <property type="entry name" value="NAD(P)-bd_dom_sf"/>
</dbReference>
<sequence>MKILLFGATGTVGGGVLRQCLQAPDVEEVLVVTRRATGVRHPRLHEVLHEDFTDFSAVEDRFAAYDVCFWCVGRASRELDEAEYTRVTHDFAVAAGRAIVAVRPDMAFFYVSVTGADTGKRAKGFRVKARAEKAIQELFPTTGCMVRPAHVQPADRSSVARYTLGYRMAVRLYPLLDRALPHLVTTSDRLGQVMLQAARTGVRNRVLEGRDLR</sequence>
<dbReference type="Gene3D" id="3.40.50.720">
    <property type="entry name" value="NAD(P)-binding Rossmann-like Domain"/>
    <property type="match status" value="1"/>
</dbReference>
<feature type="domain" description="NAD-dependent epimerase/dehydratase" evidence="2">
    <location>
        <begin position="3"/>
        <end position="86"/>
    </location>
</feature>
<dbReference type="OrthoDB" id="9798632at2"/>
<evidence type="ECO:0000313" key="4">
    <source>
        <dbReference type="Proteomes" id="UP000199341"/>
    </source>
</evidence>
<dbReference type="GO" id="GO:0016020">
    <property type="term" value="C:membrane"/>
    <property type="evidence" value="ECO:0007669"/>
    <property type="project" value="UniProtKB-SubCell"/>
</dbReference>
<gene>
    <name evidence="3" type="ORF">SAMN05216259_10818</name>
</gene>
<organism evidence="3 4">
    <name type="scientific">Actinacidiphila guanduensis</name>
    <dbReference type="NCBI Taxonomy" id="310781"/>
    <lineage>
        <taxon>Bacteria</taxon>
        <taxon>Bacillati</taxon>
        <taxon>Actinomycetota</taxon>
        <taxon>Actinomycetes</taxon>
        <taxon>Kitasatosporales</taxon>
        <taxon>Streptomycetaceae</taxon>
        <taxon>Actinacidiphila</taxon>
    </lineage>
</organism>
<dbReference type="PANTHER" id="PTHR14097:SF8">
    <property type="entry name" value="NAD(P)-BINDING DOMAIN-CONTAINING PROTEIN"/>
    <property type="match status" value="1"/>
</dbReference>
<keyword evidence="4" id="KW-1185">Reference proteome</keyword>
<evidence type="ECO:0000313" key="3">
    <source>
        <dbReference type="EMBL" id="SDO17358.1"/>
    </source>
</evidence>
<evidence type="ECO:0000259" key="2">
    <source>
        <dbReference type="Pfam" id="PF01370"/>
    </source>
</evidence>
<evidence type="ECO:0000256" key="1">
    <source>
        <dbReference type="ARBA" id="ARBA00004370"/>
    </source>
</evidence>
<accession>A0A1H0HDY8</accession>